<dbReference type="OrthoDB" id="5593235at2759"/>
<keyword evidence="1" id="KW-0812">Transmembrane</keyword>
<dbReference type="EMBL" id="LFMY01000003">
    <property type="protein sequence ID" value="OKL62467.1"/>
    <property type="molecule type" value="Genomic_DNA"/>
</dbReference>
<keyword evidence="3" id="KW-1185">Reference proteome</keyword>
<name>A0A225B933_TALAT</name>
<dbReference type="AlphaFoldDB" id="A0A225B933"/>
<keyword evidence="1" id="KW-1133">Transmembrane helix</keyword>
<dbReference type="STRING" id="1441469.A0A225B933"/>
<feature type="transmembrane region" description="Helical" evidence="1">
    <location>
        <begin position="23"/>
        <end position="47"/>
    </location>
</feature>
<sequence>MAWADNLEADVKLQPSSPRPRHVLLLLVLASILGTIVFYLALGVLLLCYSSDASPLLAVITTSSRLNDQWSYWSPFYAVSKSSIALFEKPKGLNVVAVVSYRSLERTSVLDCYLQRNLVENGGLLDEVVFIPETAEPMHLEWLDETVNKSDSYSIQPSWQELPFLNNDGESNKSHHLYVKIDGDVVYIEDNVIPTIVNTKLQHPKMTLVSANVIHQPAVAKFHRRPGVVVPQLFDFDSWTASTSYEQDNQREPTLLYWKNVLTMQWQGWLRRAGRLPGSADAFSTPAASASLLGDTERYAWVAQAQQHNSFLHHLERGDMDLQRYKFPLWINPPEEVSGAFVCATRADMTALMTTSEKDGSNLSTQLLKKHTIIDGKGVVSHYDGIAGLDGLDSTNVLGRYRSYAEENVCPKRDS</sequence>
<keyword evidence="1" id="KW-0472">Membrane</keyword>
<evidence type="ECO:0000313" key="3">
    <source>
        <dbReference type="Proteomes" id="UP000214365"/>
    </source>
</evidence>
<evidence type="ECO:0000256" key="1">
    <source>
        <dbReference type="SAM" id="Phobius"/>
    </source>
</evidence>
<protein>
    <submittedName>
        <fullName evidence="2">Uncharacterized protein</fullName>
    </submittedName>
</protein>
<reference evidence="2 3" key="1">
    <citation type="submission" date="2015-06" db="EMBL/GenBank/DDBJ databases">
        <title>Talaromyces atroroseus IBT 11181 draft genome.</title>
        <authorList>
            <person name="Rasmussen K.B."/>
            <person name="Rasmussen S."/>
            <person name="Petersen B."/>
            <person name="Sicheritz-Ponten T."/>
            <person name="Mortensen U.H."/>
            <person name="Thrane U."/>
        </authorList>
    </citation>
    <scope>NUCLEOTIDE SEQUENCE [LARGE SCALE GENOMIC DNA]</scope>
    <source>
        <strain evidence="2 3">IBT 11181</strain>
    </source>
</reference>
<accession>A0A225B933</accession>
<comment type="caution">
    <text evidence="2">The sequence shown here is derived from an EMBL/GenBank/DDBJ whole genome shotgun (WGS) entry which is preliminary data.</text>
</comment>
<proteinExistence type="predicted"/>
<evidence type="ECO:0000313" key="2">
    <source>
        <dbReference type="EMBL" id="OKL62467.1"/>
    </source>
</evidence>
<organism evidence="2 3">
    <name type="scientific">Talaromyces atroroseus</name>
    <dbReference type="NCBI Taxonomy" id="1441469"/>
    <lineage>
        <taxon>Eukaryota</taxon>
        <taxon>Fungi</taxon>
        <taxon>Dikarya</taxon>
        <taxon>Ascomycota</taxon>
        <taxon>Pezizomycotina</taxon>
        <taxon>Eurotiomycetes</taxon>
        <taxon>Eurotiomycetidae</taxon>
        <taxon>Eurotiales</taxon>
        <taxon>Trichocomaceae</taxon>
        <taxon>Talaromyces</taxon>
        <taxon>Talaromyces sect. Trachyspermi</taxon>
    </lineage>
</organism>
<dbReference type="GeneID" id="31002451"/>
<dbReference type="RefSeq" id="XP_020122588.1">
    <property type="nucleotide sequence ID" value="XM_020264766.1"/>
</dbReference>
<dbReference type="Proteomes" id="UP000214365">
    <property type="component" value="Unassembled WGS sequence"/>
</dbReference>
<gene>
    <name evidence="2" type="ORF">UA08_02696</name>
</gene>